<keyword evidence="1" id="KW-0812">Transmembrane</keyword>
<feature type="transmembrane region" description="Helical" evidence="1">
    <location>
        <begin position="1171"/>
        <end position="1193"/>
    </location>
</feature>
<evidence type="ECO:0000256" key="1">
    <source>
        <dbReference type="SAM" id="Phobius"/>
    </source>
</evidence>
<dbReference type="EMBL" id="FNGY01000003">
    <property type="protein sequence ID" value="SDM37607.1"/>
    <property type="molecule type" value="Genomic_DNA"/>
</dbReference>
<protein>
    <submittedName>
        <fullName evidence="4">RHS repeat-associated core domain-containing protein</fullName>
    </submittedName>
</protein>
<keyword evidence="1" id="KW-0472">Membrane</keyword>
<dbReference type="Gene3D" id="2.180.10.10">
    <property type="entry name" value="RHS repeat-associated core"/>
    <property type="match status" value="1"/>
</dbReference>
<dbReference type="AlphaFoldDB" id="A0A1G9SQI4"/>
<accession>A0A1G9SQI4</accession>
<dbReference type="RefSeq" id="WP_074606577.1">
    <property type="nucleotide sequence ID" value="NZ_FNGY01000003.1"/>
</dbReference>
<gene>
    <name evidence="4" type="ORF">SAMN05421820_103673</name>
</gene>
<dbReference type="Proteomes" id="UP000183200">
    <property type="component" value="Unassembled WGS sequence"/>
</dbReference>
<dbReference type="InterPro" id="IPR050708">
    <property type="entry name" value="T6SS_VgrG/RHS"/>
</dbReference>
<dbReference type="PANTHER" id="PTHR32305:SF15">
    <property type="entry name" value="PROTEIN RHSA-RELATED"/>
    <property type="match status" value="1"/>
</dbReference>
<feature type="chain" id="PRO_5010161628" evidence="2">
    <location>
        <begin position="21"/>
        <end position="1245"/>
    </location>
</feature>
<dbReference type="PANTHER" id="PTHR32305">
    <property type="match status" value="1"/>
</dbReference>
<feature type="transmembrane region" description="Helical" evidence="1">
    <location>
        <begin position="1205"/>
        <end position="1231"/>
    </location>
</feature>
<dbReference type="Pfam" id="PF20041">
    <property type="entry name" value="DUF6443"/>
    <property type="match status" value="1"/>
</dbReference>
<evidence type="ECO:0000313" key="4">
    <source>
        <dbReference type="EMBL" id="SDM37607.1"/>
    </source>
</evidence>
<dbReference type="InterPro" id="IPR045619">
    <property type="entry name" value="DUF6443"/>
</dbReference>
<dbReference type="InterPro" id="IPR022385">
    <property type="entry name" value="Rhs_assc_core"/>
</dbReference>
<evidence type="ECO:0000313" key="5">
    <source>
        <dbReference type="Proteomes" id="UP000183200"/>
    </source>
</evidence>
<feature type="signal peptide" evidence="2">
    <location>
        <begin position="1"/>
        <end position="20"/>
    </location>
</feature>
<name>A0A1G9SQI4_9SPHI</name>
<feature type="domain" description="DUF6443" evidence="3">
    <location>
        <begin position="93"/>
        <end position="222"/>
    </location>
</feature>
<dbReference type="OrthoDB" id="1191296at2"/>
<sequence>MRNKLFILVSFLALSRGAHAQIEYVTAKEVSQYEGKSYSASISVTLKSGFHFASSAESSFFAKISTGPEVPGFVRQITKPAYIETQIVRVSGVKTEIDLRSLSPEQRIVNRKYLDGLGRNLQEIIEGMGSAAKKDLISFNEYDAAGRLATTYLPYAANTQGQFQDNAVSSQLAFYATSNTSGKYAKDNAPYSQSIFDNSPVQMMLKEGSFGTNWQTSTGKVKQLSVRINTDADQVRLFEEDGSSTGFYVSGALRVAEIADEEGQKTLVFSDKEGKEVLKREVFDKTINGQYHQYKETYYIYSAGGFQSLILPPNVVANLKSNGWVLTAADQNNNIFRFIYDDNGRLIKQKKPSSAWVYTIYDRLDRPVLIQNGALRVIKKWYFIKYDIVNRPIMDGIIQDNQRVSYEDMKGLVDTFDYSDSAVAFGEGRGNSIEGYTNLSFPTTINSNNLLTIRYYDNYDIDNNGVDNYSYTDQGMGADEGRQGSAQGNLSVLKNRVVGGSKWLEKVLFYNINGQLIQQKGNNLISQQLKDAVTYAYNFDGGMKKSITKKNTSVEQKITESNLYDNSGRLKEINHQVNNGPVVTLATYNYNELGQLVDKDLNKLANNSYLQSVDYRYNIRGWLSRINNPNLEADDYNEEGNDIFGMELLYEKQTEIGNTGFYNGLISGIKWKSKMTNHSFSELERAYTYTYDKLGQLNDAVFKAKKGGDWNYMMDAFSEKGIKYDLNGNITSLSRYSWNINTNTNQEIDRLSYTYDVLNTDQLAQVSDGQGAIGGIGFKDLATEAKEYEFDEDGSLTKDKNKGIYYTYNEIGKVSKMSYISDGSKYIEFDYTSSGERIRKSVYQNGSLLKQQDYLDGFLYENNELTSVAHAEGRVRISAVNIKYEYFIRDHLQNVRVSFEEGANGQAEVRQESSYYAFGMQHAPVSKPGNANTALFNGGSEWLSDFDNDPDLYNTFYRQYDPVLGRFNGIDPMMVKYNDFSGYQFVFNNPVSLSDPSGADPSLDRFLSQLEHMLDGGGSGGSWTRGGETVIFGSDAEAFKAGADHNDMFNSWANTAVGVDGRSAYLARADGYTPTGIMLNEVNITAQKKNTSSAKEEDSLQKTLGKINGGLGAFSVGISAQNEIFDFAVRNNYKSARSWSKFGKLTSSQRAWRITNTLGKTGTKILRVTKGLGGVAAIAVVGITGVRAGTYYLNGGEDKAVAVKAVLDIVMTGVGFLGPIGFGVSATYFILDTATGGFGGYGAIE</sequence>
<evidence type="ECO:0000259" key="3">
    <source>
        <dbReference type="Pfam" id="PF20041"/>
    </source>
</evidence>
<organism evidence="4 5">
    <name type="scientific">Pedobacter steynii</name>
    <dbReference type="NCBI Taxonomy" id="430522"/>
    <lineage>
        <taxon>Bacteria</taxon>
        <taxon>Pseudomonadati</taxon>
        <taxon>Bacteroidota</taxon>
        <taxon>Sphingobacteriia</taxon>
        <taxon>Sphingobacteriales</taxon>
        <taxon>Sphingobacteriaceae</taxon>
        <taxon>Pedobacter</taxon>
    </lineage>
</organism>
<keyword evidence="2" id="KW-0732">Signal</keyword>
<dbReference type="NCBIfam" id="TIGR03696">
    <property type="entry name" value="Rhs_assc_core"/>
    <property type="match status" value="1"/>
</dbReference>
<evidence type="ECO:0000256" key="2">
    <source>
        <dbReference type="SAM" id="SignalP"/>
    </source>
</evidence>
<proteinExistence type="predicted"/>
<keyword evidence="5" id="KW-1185">Reference proteome</keyword>
<reference evidence="5" key="1">
    <citation type="submission" date="2016-10" db="EMBL/GenBank/DDBJ databases">
        <authorList>
            <person name="Varghese N."/>
            <person name="Submissions S."/>
        </authorList>
    </citation>
    <scope>NUCLEOTIDE SEQUENCE [LARGE SCALE GENOMIC DNA]</scope>
    <source>
        <strain evidence="5">DSM 19110</strain>
    </source>
</reference>
<keyword evidence="1" id="KW-1133">Transmembrane helix</keyword>